<dbReference type="Pfam" id="PF13869">
    <property type="entry name" value="NUDIX_2"/>
    <property type="match status" value="1"/>
</dbReference>
<name>A0A1A8VLY1_PLAMA</name>
<evidence type="ECO:0000256" key="1">
    <source>
        <dbReference type="SAM" id="MobiDB-lite"/>
    </source>
</evidence>
<feature type="non-terminal residue" evidence="2">
    <location>
        <position position="1"/>
    </location>
</feature>
<dbReference type="GO" id="GO:0031124">
    <property type="term" value="P:mRNA 3'-end processing"/>
    <property type="evidence" value="ECO:0007669"/>
    <property type="project" value="InterPro"/>
</dbReference>
<dbReference type="AlphaFoldDB" id="A0A1A8VLY1"/>
<organism evidence="2 3">
    <name type="scientific">Plasmodium malariae</name>
    <dbReference type="NCBI Taxonomy" id="5858"/>
    <lineage>
        <taxon>Eukaryota</taxon>
        <taxon>Sar</taxon>
        <taxon>Alveolata</taxon>
        <taxon>Apicomplexa</taxon>
        <taxon>Aconoidasida</taxon>
        <taxon>Haemosporida</taxon>
        <taxon>Plasmodiidae</taxon>
        <taxon>Plasmodium</taxon>
        <taxon>Plasmodium (Plasmodium)</taxon>
    </lineage>
</organism>
<accession>A0A1A8VLY1</accession>
<sequence length="281" mass="32468">TVHRDINRAVQSYNHSPSKTDKRNTANLSSGFLQKDMIIGDASGPMASGAGTNVSNRESKSEWLLYPQSNYEFNIDEKLKNKFIIDIEKCKKRINSYNKNGIRNSVLAIILCHRYEYPHVLLLQHVQSQKYYLLSGKFKSWEKPKEVLKEKLQKYINKIKDINFSTTQFNSHIQQQQQEDIVDIGEFLGEWWRTQYNSVYLPYLPAHITRPKEYVRLYQVSISSKCIFHLPPGFTLKALPLFDLTSCGVAISGLSSILSRFKLHCMVQDEDEGEELLAPDK</sequence>
<evidence type="ECO:0000313" key="2">
    <source>
        <dbReference type="EMBL" id="SBS81614.1"/>
    </source>
</evidence>
<feature type="region of interest" description="Disordered" evidence="1">
    <location>
        <begin position="1"/>
        <end position="26"/>
    </location>
</feature>
<proteinExistence type="predicted"/>
<dbReference type="Gene3D" id="3.90.79.10">
    <property type="entry name" value="Nucleoside Triphosphate Pyrophosphohydrolase"/>
    <property type="match status" value="1"/>
</dbReference>
<gene>
    <name evidence="2" type="ORF">PMALA_001220</name>
</gene>
<dbReference type="Proteomes" id="UP000078597">
    <property type="component" value="Unassembled WGS sequence"/>
</dbReference>
<dbReference type="GO" id="GO:0005849">
    <property type="term" value="C:mRNA cleavage factor complex"/>
    <property type="evidence" value="ECO:0007669"/>
    <property type="project" value="InterPro"/>
</dbReference>
<dbReference type="InterPro" id="IPR016706">
    <property type="entry name" value="Cleav_polyA_spec_factor_su5"/>
</dbReference>
<reference evidence="3" key="1">
    <citation type="submission" date="2016-05" db="EMBL/GenBank/DDBJ databases">
        <authorList>
            <person name="Naeem Raeece"/>
        </authorList>
    </citation>
    <scope>NUCLEOTIDE SEQUENCE [LARGE SCALE GENOMIC DNA]</scope>
</reference>
<dbReference type="PANTHER" id="PTHR13047">
    <property type="entry name" value="PRE-MRNA CLEAVAGE FACTOR IM, 25KD SUBUNIT"/>
    <property type="match status" value="1"/>
</dbReference>
<evidence type="ECO:0000313" key="3">
    <source>
        <dbReference type="Proteomes" id="UP000078597"/>
    </source>
</evidence>
<dbReference type="GO" id="GO:0003729">
    <property type="term" value="F:mRNA binding"/>
    <property type="evidence" value="ECO:0007669"/>
    <property type="project" value="InterPro"/>
</dbReference>
<dbReference type="VEuPathDB" id="PlasmoDB:PmUG01_02014800"/>
<dbReference type="EMBL" id="FLQW01000061">
    <property type="protein sequence ID" value="SBS81614.1"/>
    <property type="molecule type" value="Genomic_DNA"/>
</dbReference>
<protein>
    <submittedName>
        <fullName evidence="2">mRNA cleavage factor-like protein, putative</fullName>
    </submittedName>
</protein>